<dbReference type="Proteomes" id="UP000016930">
    <property type="component" value="Unassembled WGS sequence"/>
</dbReference>
<organism evidence="11 12">
    <name type="scientific">Ceriporiopsis subvermispora (strain B)</name>
    <name type="common">White-rot fungus</name>
    <name type="synonym">Gelatoporia subvermispora</name>
    <dbReference type="NCBI Taxonomy" id="914234"/>
    <lineage>
        <taxon>Eukaryota</taxon>
        <taxon>Fungi</taxon>
        <taxon>Dikarya</taxon>
        <taxon>Basidiomycota</taxon>
        <taxon>Agaricomycotina</taxon>
        <taxon>Agaricomycetes</taxon>
        <taxon>Polyporales</taxon>
        <taxon>Gelatoporiaceae</taxon>
        <taxon>Gelatoporia</taxon>
    </lineage>
</organism>
<keyword evidence="5" id="KW-0677">Repeat</keyword>
<evidence type="ECO:0000256" key="10">
    <source>
        <dbReference type="SAM" id="Phobius"/>
    </source>
</evidence>
<keyword evidence="12" id="KW-1185">Reference proteome</keyword>
<evidence type="ECO:0000256" key="5">
    <source>
        <dbReference type="ARBA" id="ARBA00022737"/>
    </source>
</evidence>
<name>M2RCS3_CERS8</name>
<evidence type="ECO:0000256" key="4">
    <source>
        <dbReference type="ARBA" id="ARBA00022692"/>
    </source>
</evidence>
<dbReference type="GO" id="GO:0005886">
    <property type="term" value="C:plasma membrane"/>
    <property type="evidence" value="ECO:0007669"/>
    <property type="project" value="TreeGrafter"/>
</dbReference>
<evidence type="ECO:0000256" key="7">
    <source>
        <dbReference type="ARBA" id="ARBA00023136"/>
    </source>
</evidence>
<dbReference type="AlphaFoldDB" id="M2RCS3"/>
<accession>M2RCS3</accession>
<comment type="subcellular location">
    <subcellularLocation>
        <location evidence="1">Membrane</location>
        <topology evidence="1">Multi-pass membrane protein</topology>
    </subcellularLocation>
</comment>
<evidence type="ECO:0008006" key="13">
    <source>
        <dbReference type="Google" id="ProtNLM"/>
    </source>
</evidence>
<feature type="region of interest" description="Disordered" evidence="9">
    <location>
        <begin position="316"/>
        <end position="347"/>
    </location>
</feature>
<keyword evidence="7 10" id="KW-0472">Membrane</keyword>
<dbReference type="STRING" id="914234.M2RCS3"/>
<evidence type="ECO:0000313" key="12">
    <source>
        <dbReference type="Proteomes" id="UP000016930"/>
    </source>
</evidence>
<feature type="transmembrane region" description="Helical" evidence="10">
    <location>
        <begin position="214"/>
        <end position="232"/>
    </location>
</feature>
<evidence type="ECO:0000256" key="9">
    <source>
        <dbReference type="SAM" id="MobiDB-lite"/>
    </source>
</evidence>
<dbReference type="EMBL" id="KB445798">
    <property type="protein sequence ID" value="EMD36601.1"/>
    <property type="molecule type" value="Genomic_DNA"/>
</dbReference>
<dbReference type="Gene3D" id="1.20.1080.10">
    <property type="entry name" value="Glycerol uptake facilitator protein"/>
    <property type="match status" value="1"/>
</dbReference>
<reference evidence="11 12" key="1">
    <citation type="journal article" date="2012" name="Proc. Natl. Acad. Sci. U.S.A.">
        <title>Comparative genomics of Ceriporiopsis subvermispora and Phanerochaete chrysosporium provide insight into selective ligninolysis.</title>
        <authorList>
            <person name="Fernandez-Fueyo E."/>
            <person name="Ruiz-Duenas F.J."/>
            <person name="Ferreira P."/>
            <person name="Floudas D."/>
            <person name="Hibbett D.S."/>
            <person name="Canessa P."/>
            <person name="Larrondo L.F."/>
            <person name="James T.Y."/>
            <person name="Seelenfreund D."/>
            <person name="Lobos S."/>
            <person name="Polanco R."/>
            <person name="Tello M."/>
            <person name="Honda Y."/>
            <person name="Watanabe T."/>
            <person name="Watanabe T."/>
            <person name="Ryu J.S."/>
            <person name="Kubicek C.P."/>
            <person name="Schmoll M."/>
            <person name="Gaskell J."/>
            <person name="Hammel K.E."/>
            <person name="St John F.J."/>
            <person name="Vanden Wymelenberg A."/>
            <person name="Sabat G."/>
            <person name="Splinter BonDurant S."/>
            <person name="Syed K."/>
            <person name="Yadav J.S."/>
            <person name="Doddapaneni H."/>
            <person name="Subramanian V."/>
            <person name="Lavin J.L."/>
            <person name="Oguiza J.A."/>
            <person name="Perez G."/>
            <person name="Pisabarro A.G."/>
            <person name="Ramirez L."/>
            <person name="Santoyo F."/>
            <person name="Master E."/>
            <person name="Coutinho P.M."/>
            <person name="Henrissat B."/>
            <person name="Lombard V."/>
            <person name="Magnuson J.K."/>
            <person name="Kuees U."/>
            <person name="Hori C."/>
            <person name="Igarashi K."/>
            <person name="Samejima M."/>
            <person name="Held B.W."/>
            <person name="Barry K.W."/>
            <person name="LaButti K.M."/>
            <person name="Lapidus A."/>
            <person name="Lindquist E.A."/>
            <person name="Lucas S.M."/>
            <person name="Riley R."/>
            <person name="Salamov A.A."/>
            <person name="Hoffmeister D."/>
            <person name="Schwenk D."/>
            <person name="Hadar Y."/>
            <person name="Yarden O."/>
            <person name="de Vries R.P."/>
            <person name="Wiebenga A."/>
            <person name="Stenlid J."/>
            <person name="Eastwood D."/>
            <person name="Grigoriev I.V."/>
            <person name="Berka R.M."/>
            <person name="Blanchette R.A."/>
            <person name="Kersten P."/>
            <person name="Martinez A.T."/>
            <person name="Vicuna R."/>
            <person name="Cullen D."/>
        </authorList>
    </citation>
    <scope>NUCLEOTIDE SEQUENCE [LARGE SCALE GENOMIC DNA]</scope>
    <source>
        <strain evidence="11 12">B</strain>
    </source>
</reference>
<evidence type="ECO:0000256" key="8">
    <source>
        <dbReference type="RuleBase" id="RU000477"/>
    </source>
</evidence>
<dbReference type="PRINTS" id="PR00783">
    <property type="entry name" value="MINTRINSICP"/>
</dbReference>
<evidence type="ECO:0000256" key="3">
    <source>
        <dbReference type="ARBA" id="ARBA00022448"/>
    </source>
</evidence>
<dbReference type="GO" id="GO:0015254">
    <property type="term" value="F:glycerol channel activity"/>
    <property type="evidence" value="ECO:0007669"/>
    <property type="project" value="TreeGrafter"/>
</dbReference>
<sequence length="347" mass="38380">MSRSLSTNTIFHLNEVLPRPRVFQLWEKPRRRVHWIVEMIAEMFGTFFYTYLGVGSMASWVCGTILGVAGLGSLFQVGVAYAIGVVMSLAVCLSTSMGYFNPGFTVHAVIFRKCTPLKGLRLIIAEILGAYLACMLAYIQYKNLIIPAEEVLMEKHEYNTTMFSSQGPAGIFALYASPTDNLFYVLINEFCCDVVIALVSFACIEPTNFLCPPFMMPWVLGFAFAGVIWGYAPAALSANSARDIGGRLAALTIWGTKAMGGRYAIIAAVTNIPATLVASLIYELVFNDGSRTITPMFYDWSVSMKAQEEYIKNGGASYKPVHDADRDVEDTDYRPSSMYKEYPPESA</sequence>
<dbReference type="OrthoDB" id="3222at2759"/>
<dbReference type="InterPro" id="IPR050363">
    <property type="entry name" value="MIP/Aquaporin"/>
</dbReference>
<protein>
    <recommendedName>
        <fullName evidence="13">Aquaporin-like protein</fullName>
    </recommendedName>
</protein>
<keyword evidence="6 10" id="KW-1133">Transmembrane helix</keyword>
<evidence type="ECO:0000313" key="11">
    <source>
        <dbReference type="EMBL" id="EMD36601.1"/>
    </source>
</evidence>
<dbReference type="GO" id="GO:0015250">
    <property type="term" value="F:water channel activity"/>
    <property type="evidence" value="ECO:0007669"/>
    <property type="project" value="TreeGrafter"/>
</dbReference>
<feature type="transmembrane region" description="Helical" evidence="10">
    <location>
        <begin position="78"/>
        <end position="100"/>
    </location>
</feature>
<proteinExistence type="inferred from homology"/>
<dbReference type="PANTHER" id="PTHR43829:SF14">
    <property type="entry name" value="AQUAPORIN 3"/>
    <property type="match status" value="1"/>
</dbReference>
<gene>
    <name evidence="11" type="ORF">CERSUDRAFT_124356</name>
</gene>
<dbReference type="InterPro" id="IPR000425">
    <property type="entry name" value="MIP"/>
</dbReference>
<dbReference type="HOGENOM" id="CLU_020019_6_1_1"/>
<dbReference type="Pfam" id="PF00230">
    <property type="entry name" value="MIP"/>
    <property type="match status" value="1"/>
</dbReference>
<evidence type="ECO:0000256" key="6">
    <source>
        <dbReference type="ARBA" id="ARBA00022989"/>
    </source>
</evidence>
<feature type="transmembrane region" description="Helical" evidence="10">
    <location>
        <begin position="48"/>
        <end position="72"/>
    </location>
</feature>
<evidence type="ECO:0000256" key="2">
    <source>
        <dbReference type="ARBA" id="ARBA00006175"/>
    </source>
</evidence>
<dbReference type="PANTHER" id="PTHR43829">
    <property type="entry name" value="AQUAPORIN OR AQUAGLYCEROPORIN RELATED"/>
    <property type="match status" value="1"/>
</dbReference>
<dbReference type="SUPFAM" id="SSF81338">
    <property type="entry name" value="Aquaporin-like"/>
    <property type="match status" value="1"/>
</dbReference>
<feature type="transmembrane region" description="Helical" evidence="10">
    <location>
        <begin position="120"/>
        <end position="141"/>
    </location>
</feature>
<feature type="transmembrane region" description="Helical" evidence="10">
    <location>
        <begin position="263"/>
        <end position="286"/>
    </location>
</feature>
<comment type="similarity">
    <text evidence="2 8">Belongs to the MIP/aquaporin (TC 1.A.8) family.</text>
</comment>
<keyword evidence="4 8" id="KW-0812">Transmembrane</keyword>
<feature type="transmembrane region" description="Helical" evidence="10">
    <location>
        <begin position="182"/>
        <end position="202"/>
    </location>
</feature>
<dbReference type="InterPro" id="IPR023271">
    <property type="entry name" value="Aquaporin-like"/>
</dbReference>
<evidence type="ECO:0000256" key="1">
    <source>
        <dbReference type="ARBA" id="ARBA00004141"/>
    </source>
</evidence>
<keyword evidence="3 8" id="KW-0813">Transport</keyword>